<dbReference type="RefSeq" id="XP_024744619.1">
    <property type="nucleotide sequence ID" value="XM_024873336.1"/>
</dbReference>
<sequence length="176" mass="19090">IAIIGEGLAGLTLSIRLTRHGIPHKIYKSVPVFPEIGTGIALGPNGITALELIDPLIKDCLKKCITYNKGVNEEGEGVAFFRVSECVQDTDNIETKFNTLITIVCHTGSPKPDRAYFHPTRFLDKLIKLIPPSTVSFGKSPMSISENLLKSNLFLNFSNSSKAITCAVIACNSIKS</sequence>
<organism evidence="4 5">
    <name type="scientific">Hyaloscypha bicolor E</name>
    <dbReference type="NCBI Taxonomy" id="1095630"/>
    <lineage>
        <taxon>Eukaryota</taxon>
        <taxon>Fungi</taxon>
        <taxon>Dikarya</taxon>
        <taxon>Ascomycota</taxon>
        <taxon>Pezizomycotina</taxon>
        <taxon>Leotiomycetes</taxon>
        <taxon>Helotiales</taxon>
        <taxon>Hyaloscyphaceae</taxon>
        <taxon>Hyaloscypha</taxon>
        <taxon>Hyaloscypha bicolor</taxon>
    </lineage>
</organism>
<feature type="non-terminal residue" evidence="4">
    <location>
        <position position="176"/>
    </location>
</feature>
<dbReference type="SUPFAM" id="SSF51905">
    <property type="entry name" value="FAD/NAD(P)-binding domain"/>
    <property type="match status" value="1"/>
</dbReference>
<dbReference type="InterPro" id="IPR051104">
    <property type="entry name" value="FAD_monoxygenase"/>
</dbReference>
<evidence type="ECO:0008006" key="6">
    <source>
        <dbReference type="Google" id="ProtNLM"/>
    </source>
</evidence>
<dbReference type="InParanoid" id="A0A2J6TXI0"/>
<evidence type="ECO:0000313" key="5">
    <source>
        <dbReference type="Proteomes" id="UP000235371"/>
    </source>
</evidence>
<keyword evidence="2" id="KW-0274">FAD</keyword>
<evidence type="ECO:0000256" key="1">
    <source>
        <dbReference type="ARBA" id="ARBA00022630"/>
    </source>
</evidence>
<dbReference type="Gene3D" id="3.50.50.60">
    <property type="entry name" value="FAD/NAD(P)-binding domain"/>
    <property type="match status" value="1"/>
</dbReference>
<gene>
    <name evidence="4" type="ORF">K444DRAFT_500304</name>
</gene>
<evidence type="ECO:0000256" key="3">
    <source>
        <dbReference type="ARBA" id="ARBA00023002"/>
    </source>
</evidence>
<dbReference type="InterPro" id="IPR036188">
    <property type="entry name" value="FAD/NAD-bd_sf"/>
</dbReference>
<dbReference type="PANTHER" id="PTHR46720:SF3">
    <property type="entry name" value="FAD-BINDING DOMAIN-CONTAINING PROTEIN-RELATED"/>
    <property type="match status" value="1"/>
</dbReference>
<dbReference type="GO" id="GO:0044550">
    <property type="term" value="P:secondary metabolite biosynthetic process"/>
    <property type="evidence" value="ECO:0007669"/>
    <property type="project" value="TreeGrafter"/>
</dbReference>
<reference evidence="4 5" key="1">
    <citation type="submission" date="2016-04" db="EMBL/GenBank/DDBJ databases">
        <title>A degradative enzymes factory behind the ericoid mycorrhizal symbiosis.</title>
        <authorList>
            <consortium name="DOE Joint Genome Institute"/>
            <person name="Martino E."/>
            <person name="Morin E."/>
            <person name="Grelet G."/>
            <person name="Kuo A."/>
            <person name="Kohler A."/>
            <person name="Daghino S."/>
            <person name="Barry K."/>
            <person name="Choi C."/>
            <person name="Cichocki N."/>
            <person name="Clum A."/>
            <person name="Copeland A."/>
            <person name="Hainaut M."/>
            <person name="Haridas S."/>
            <person name="Labutti K."/>
            <person name="Lindquist E."/>
            <person name="Lipzen A."/>
            <person name="Khouja H.-R."/>
            <person name="Murat C."/>
            <person name="Ohm R."/>
            <person name="Olson A."/>
            <person name="Spatafora J."/>
            <person name="Veneault-Fourrey C."/>
            <person name="Henrissat B."/>
            <person name="Grigoriev I."/>
            <person name="Martin F."/>
            <person name="Perotto S."/>
        </authorList>
    </citation>
    <scope>NUCLEOTIDE SEQUENCE [LARGE SCALE GENOMIC DNA]</scope>
    <source>
        <strain evidence="4 5">E</strain>
    </source>
</reference>
<dbReference type="Proteomes" id="UP000235371">
    <property type="component" value="Unassembled WGS sequence"/>
</dbReference>
<keyword evidence="3" id="KW-0560">Oxidoreductase</keyword>
<dbReference type="GO" id="GO:0016491">
    <property type="term" value="F:oxidoreductase activity"/>
    <property type="evidence" value="ECO:0007669"/>
    <property type="project" value="UniProtKB-KW"/>
</dbReference>
<protein>
    <recommendedName>
        <fullName evidence="6">FAD-binding domain-containing protein</fullName>
    </recommendedName>
</protein>
<dbReference type="GeneID" id="36581416"/>
<dbReference type="OrthoDB" id="417877at2759"/>
<evidence type="ECO:0000313" key="4">
    <source>
        <dbReference type="EMBL" id="PMD67715.1"/>
    </source>
</evidence>
<dbReference type="STRING" id="1095630.A0A2J6TXI0"/>
<proteinExistence type="predicted"/>
<keyword evidence="1" id="KW-0285">Flavoprotein</keyword>
<keyword evidence="5" id="KW-1185">Reference proteome</keyword>
<accession>A0A2J6TXI0</accession>
<dbReference type="EMBL" id="KZ613740">
    <property type="protein sequence ID" value="PMD67715.1"/>
    <property type="molecule type" value="Genomic_DNA"/>
</dbReference>
<feature type="non-terminal residue" evidence="4">
    <location>
        <position position="1"/>
    </location>
</feature>
<dbReference type="AlphaFoldDB" id="A0A2J6TXI0"/>
<dbReference type="PANTHER" id="PTHR46720">
    <property type="entry name" value="HYDROXYLASE, PUTATIVE (AFU_ORTHOLOGUE AFUA_3G01460)-RELATED"/>
    <property type="match status" value="1"/>
</dbReference>
<evidence type="ECO:0000256" key="2">
    <source>
        <dbReference type="ARBA" id="ARBA00022827"/>
    </source>
</evidence>
<name>A0A2J6TXI0_9HELO</name>